<feature type="region of interest" description="Disordered" evidence="13">
    <location>
        <begin position="1"/>
        <end position="106"/>
    </location>
</feature>
<dbReference type="GO" id="GO:0035494">
    <property type="term" value="P:SNARE complex disassembly"/>
    <property type="evidence" value="ECO:0007669"/>
    <property type="project" value="InterPro"/>
</dbReference>
<dbReference type="SUPFAM" id="SSF54585">
    <property type="entry name" value="Cdc48 domain 2-like"/>
    <property type="match status" value="1"/>
</dbReference>
<evidence type="ECO:0000256" key="3">
    <source>
        <dbReference type="ARBA" id="ARBA00022448"/>
    </source>
</evidence>
<dbReference type="GO" id="GO:0016887">
    <property type="term" value="F:ATP hydrolysis activity"/>
    <property type="evidence" value="ECO:0007669"/>
    <property type="project" value="InterPro"/>
</dbReference>
<organism evidence="17 18">
    <name type="scientific">Polytolypa hystricis (strain UAMH7299)</name>
    <dbReference type="NCBI Taxonomy" id="1447883"/>
    <lineage>
        <taxon>Eukaryota</taxon>
        <taxon>Fungi</taxon>
        <taxon>Dikarya</taxon>
        <taxon>Ascomycota</taxon>
        <taxon>Pezizomycotina</taxon>
        <taxon>Eurotiomycetes</taxon>
        <taxon>Eurotiomycetidae</taxon>
        <taxon>Onygenales</taxon>
        <taxon>Onygenales incertae sedis</taxon>
        <taxon>Polytolypa</taxon>
    </lineage>
</organism>
<proteinExistence type="inferred from homology"/>
<dbReference type="InterPro" id="IPR027417">
    <property type="entry name" value="P-loop_NTPase"/>
</dbReference>
<feature type="compositionally biased region" description="Low complexity" evidence="13">
    <location>
        <begin position="1"/>
        <end position="17"/>
    </location>
</feature>
<keyword evidence="18" id="KW-1185">Reference proteome</keyword>
<keyword evidence="12" id="KW-0378">Hydrolase</keyword>
<dbReference type="Pfam" id="PF02933">
    <property type="entry name" value="CDC48_2"/>
    <property type="match status" value="1"/>
</dbReference>
<dbReference type="GO" id="GO:0005524">
    <property type="term" value="F:ATP binding"/>
    <property type="evidence" value="ECO:0007669"/>
    <property type="project" value="UniProtKB-UniRule"/>
</dbReference>
<protein>
    <recommendedName>
        <fullName evidence="11 12">Vesicular-fusion protein SEC18</fullName>
    </recommendedName>
</protein>
<evidence type="ECO:0000259" key="16">
    <source>
        <dbReference type="SMART" id="SM01073"/>
    </source>
</evidence>
<dbReference type="SUPFAM" id="SSF52540">
    <property type="entry name" value="P-loop containing nucleoside triphosphate hydrolases"/>
    <property type="match status" value="2"/>
</dbReference>
<dbReference type="InterPro" id="IPR039812">
    <property type="entry name" value="Vesicle-fus_ATPase"/>
</dbReference>
<dbReference type="Proteomes" id="UP000224634">
    <property type="component" value="Unassembled WGS sequence"/>
</dbReference>
<dbReference type="InterPro" id="IPR009010">
    <property type="entry name" value="Asp_de-COase-like_dom_sf"/>
</dbReference>
<name>A0A2B7WTZ2_POLH7</name>
<dbReference type="SMART" id="SM01073">
    <property type="entry name" value="CDC48_N"/>
    <property type="match status" value="1"/>
</dbReference>
<keyword evidence="6 12" id="KW-0547">Nucleotide-binding</keyword>
<evidence type="ECO:0000313" key="17">
    <source>
        <dbReference type="EMBL" id="PGH00073.1"/>
    </source>
</evidence>
<dbReference type="FunFam" id="3.40.50.300:FF:000187">
    <property type="entry name" value="Vesicular-fusion ATPase SEC18"/>
    <property type="match status" value="1"/>
</dbReference>
<dbReference type="Gene3D" id="2.40.40.20">
    <property type="match status" value="1"/>
</dbReference>
<evidence type="ECO:0000256" key="2">
    <source>
        <dbReference type="ARBA" id="ARBA00006914"/>
    </source>
</evidence>
<dbReference type="EMBL" id="PDNA01000259">
    <property type="protein sequence ID" value="PGH00073.1"/>
    <property type="molecule type" value="Genomic_DNA"/>
</dbReference>
<evidence type="ECO:0000256" key="11">
    <source>
        <dbReference type="ARBA" id="ARBA00068637"/>
    </source>
</evidence>
<feature type="domain" description="AAA+ ATPase" evidence="14">
    <location>
        <begin position="635"/>
        <end position="771"/>
    </location>
</feature>
<evidence type="ECO:0000256" key="8">
    <source>
        <dbReference type="ARBA" id="ARBA00022892"/>
    </source>
</evidence>
<dbReference type="STRING" id="1447883.A0A2B7WTZ2"/>
<keyword evidence="7 12" id="KW-0067">ATP-binding</keyword>
<dbReference type="AlphaFoldDB" id="A0A2B7WTZ2"/>
<evidence type="ECO:0000256" key="7">
    <source>
        <dbReference type="ARBA" id="ARBA00022840"/>
    </source>
</evidence>
<dbReference type="FunFam" id="3.40.50.300:FF:000166">
    <property type="entry name" value="vesicle-fusing ATPase isoform X1"/>
    <property type="match status" value="1"/>
</dbReference>
<feature type="domain" description="CDC48" evidence="15">
    <location>
        <begin position="211"/>
        <end position="284"/>
    </location>
</feature>
<accession>A0A2B7WTZ2</accession>
<evidence type="ECO:0000256" key="6">
    <source>
        <dbReference type="ARBA" id="ARBA00022741"/>
    </source>
</evidence>
<feature type="domain" description="AAA+ ATPase" evidence="14">
    <location>
        <begin position="352"/>
        <end position="500"/>
    </location>
</feature>
<sequence>MFNRSNFPSPFGSSSPAGGDGGRVPPPPSRDRFGQGGQGGYGHDSRAGGGYVSPLRPPDYDTVMTDGSFAYSNYGDPAMGRPAERLPPRPSPGRTGGGEPVWNLRPAKSPDNSYTYGNLVAVSTRDIPPSRDGSDIFVLINGQYVFTARPLEGFPPGHISMSDPQRTWAQVALTDMVEVRRYDIFSQGGQAYLASMDLEISFAGKKRTEVPYDQDQLAKVVIRNFENQILSPGQKILMDDKSIPLLLSVKTVQLGSLTEKPQSSSAPTSTDPNARGILTAHTLINFYKDAKTGINVKASHRRPAANAIIQPDFKFENMGIGGLDAEFSTIFRRAFASRIFPPGLVEKLGIQHVKGILLFGPPGTGKTLIARQIGKMLNAREPKVINGPEVLNKYVGQSEENIRKLFGDAEKEYKEKGDESGLHIIIFDELDAVCKQRGSGAGGGTGVGDSVVNQLLSKLDGVDQLNNILLIGMTNRMDMIDDALLRPGRLEVHMEISLPDQYGRAQILKIHTQRMRENDVMDRDVDLQELAQLTKNFSGAEISGLVKSASSFAFNRHVKVGTMAGISDDVVNMKVNRQDFFNALEEVKPAFGVSEEELESCLHGGIIDFSRTIASILEEGKLFVNQVRDPESTTSLFSVLLHGPPGSGKTALAAKIAIDSGFPFVKLISPEDMVGYSEMAKVQHMSKVFNDAYKSPTSVVVIDNIERIIDWVPIGPRFSNTVLQTLMVLLRKQPPKDRRLLVLATTTERSILKQLDVYNSFDSDILVPNVNTYEELGYILRETQAFSPEEAERALGGIKELTNSEKIGVGVKKVLLGIGTAKQDTDRAGRFASVIARAMDEESYV</sequence>
<dbReference type="InterPro" id="IPR003338">
    <property type="entry name" value="CDC4_N-term_subdom"/>
</dbReference>
<dbReference type="Gene3D" id="1.10.8.60">
    <property type="match status" value="1"/>
</dbReference>
<feature type="domain" description="CDC48 N-terminal subdomain" evidence="16">
    <location>
        <begin position="103"/>
        <end position="184"/>
    </location>
</feature>
<dbReference type="FunFam" id="1.10.8.60:FF:000026">
    <property type="entry name" value="vesicle-fusing ATPase isoform X1"/>
    <property type="match status" value="1"/>
</dbReference>
<dbReference type="SMART" id="SM01072">
    <property type="entry name" value="CDC48_2"/>
    <property type="match status" value="1"/>
</dbReference>
<comment type="subcellular location">
    <subcellularLocation>
        <location evidence="1 12">Cytoplasm</location>
    </subcellularLocation>
</comment>
<keyword evidence="8 12" id="KW-0931">ER-Golgi transport</keyword>
<evidence type="ECO:0000256" key="9">
    <source>
        <dbReference type="ARBA" id="ARBA00022927"/>
    </source>
</evidence>
<comment type="function">
    <text evidence="10 12">Required for vesicle-mediated transport. Catalyzes the fusion of transport vesicles within the Golgi cisternae. Is also required for transport from the endoplasmic reticulum to the Golgi stack. Seems to function as a fusion protein required for the delivery of cargo proteins to all compartments of the Golgi stack independent of vesicle origin.</text>
</comment>
<keyword evidence="3 12" id="KW-0813">Transport</keyword>
<dbReference type="GO" id="GO:0005795">
    <property type="term" value="C:Golgi stack"/>
    <property type="evidence" value="ECO:0007669"/>
    <property type="project" value="TreeGrafter"/>
</dbReference>
<gene>
    <name evidence="17" type="ORF">AJ80_09234</name>
</gene>
<evidence type="ECO:0000259" key="14">
    <source>
        <dbReference type="SMART" id="SM00382"/>
    </source>
</evidence>
<dbReference type="Pfam" id="PF17862">
    <property type="entry name" value="AAA_lid_3"/>
    <property type="match status" value="1"/>
</dbReference>
<evidence type="ECO:0000256" key="5">
    <source>
        <dbReference type="ARBA" id="ARBA00022737"/>
    </source>
</evidence>
<dbReference type="GO" id="GO:0006891">
    <property type="term" value="P:intra-Golgi vesicle-mediated transport"/>
    <property type="evidence" value="ECO:0007669"/>
    <property type="project" value="TreeGrafter"/>
</dbReference>
<dbReference type="InterPro" id="IPR003593">
    <property type="entry name" value="AAA+_ATPase"/>
</dbReference>
<evidence type="ECO:0000256" key="12">
    <source>
        <dbReference type="RuleBase" id="RU367045"/>
    </source>
</evidence>
<keyword evidence="9 12" id="KW-0653">Protein transport</keyword>
<comment type="caution">
    <text evidence="17">The sequence shown here is derived from an EMBL/GenBank/DDBJ whole genome shotgun (WGS) entry which is preliminary data.</text>
</comment>
<evidence type="ECO:0000256" key="4">
    <source>
        <dbReference type="ARBA" id="ARBA00022490"/>
    </source>
</evidence>
<dbReference type="SUPFAM" id="SSF50692">
    <property type="entry name" value="ADC-like"/>
    <property type="match status" value="1"/>
</dbReference>
<dbReference type="PANTHER" id="PTHR23078:SF3">
    <property type="entry name" value="VESICLE-FUSING ATPASE"/>
    <property type="match status" value="1"/>
</dbReference>
<dbReference type="FunFam" id="2.40.40.20:FF:000012">
    <property type="entry name" value="Vesicle-fusing ATPase protein"/>
    <property type="match status" value="1"/>
</dbReference>
<dbReference type="SMART" id="SM00382">
    <property type="entry name" value="AAA"/>
    <property type="match status" value="2"/>
</dbReference>
<dbReference type="CDD" id="cd00009">
    <property type="entry name" value="AAA"/>
    <property type="match status" value="1"/>
</dbReference>
<keyword evidence="5" id="KW-0677">Repeat</keyword>
<dbReference type="Pfam" id="PF00004">
    <property type="entry name" value="AAA"/>
    <property type="match status" value="2"/>
</dbReference>
<evidence type="ECO:0000256" key="1">
    <source>
        <dbReference type="ARBA" id="ARBA00004496"/>
    </source>
</evidence>
<dbReference type="OrthoDB" id="9982946at2759"/>
<dbReference type="PROSITE" id="PS00674">
    <property type="entry name" value="AAA"/>
    <property type="match status" value="1"/>
</dbReference>
<dbReference type="InterPro" id="IPR041569">
    <property type="entry name" value="AAA_lid_3"/>
</dbReference>
<dbReference type="Gene3D" id="3.10.330.10">
    <property type="match status" value="1"/>
</dbReference>
<dbReference type="PANTHER" id="PTHR23078">
    <property type="entry name" value="VESICULAR-FUSION PROTEIN NSF"/>
    <property type="match status" value="1"/>
</dbReference>
<evidence type="ECO:0000259" key="15">
    <source>
        <dbReference type="SMART" id="SM01072"/>
    </source>
</evidence>
<dbReference type="GO" id="GO:0043001">
    <property type="term" value="P:Golgi to plasma membrane protein transport"/>
    <property type="evidence" value="ECO:0007669"/>
    <property type="project" value="TreeGrafter"/>
</dbReference>
<keyword evidence="4 12" id="KW-0963">Cytoplasm</keyword>
<dbReference type="InterPro" id="IPR003960">
    <property type="entry name" value="ATPase_AAA_CS"/>
</dbReference>
<dbReference type="InterPro" id="IPR029067">
    <property type="entry name" value="CDC48_domain_2-like_sf"/>
</dbReference>
<comment type="similarity">
    <text evidence="2 12">Belongs to the AAA ATPase family.</text>
</comment>
<evidence type="ECO:0000256" key="13">
    <source>
        <dbReference type="SAM" id="MobiDB-lite"/>
    </source>
</evidence>
<dbReference type="Gene3D" id="3.40.50.300">
    <property type="entry name" value="P-loop containing nucleotide triphosphate hydrolases"/>
    <property type="match status" value="2"/>
</dbReference>
<evidence type="ECO:0000256" key="10">
    <source>
        <dbReference type="ARBA" id="ARBA00056429"/>
    </source>
</evidence>
<feature type="compositionally biased region" description="Gly residues" evidence="13">
    <location>
        <begin position="34"/>
        <end position="51"/>
    </location>
</feature>
<dbReference type="InterPro" id="IPR003959">
    <property type="entry name" value="ATPase_AAA_core"/>
</dbReference>
<evidence type="ECO:0000313" key="18">
    <source>
        <dbReference type="Proteomes" id="UP000224634"/>
    </source>
</evidence>
<reference evidence="17 18" key="1">
    <citation type="submission" date="2017-10" db="EMBL/GenBank/DDBJ databases">
        <title>Comparative genomics in systemic dimorphic fungi from Ajellomycetaceae.</title>
        <authorList>
            <person name="Munoz J.F."/>
            <person name="Mcewen J.G."/>
            <person name="Clay O.K."/>
            <person name="Cuomo C.A."/>
        </authorList>
    </citation>
    <scope>NUCLEOTIDE SEQUENCE [LARGE SCALE GENOMIC DNA]</scope>
    <source>
        <strain evidence="17 18">UAMH7299</strain>
    </source>
</reference>
<dbReference type="InterPro" id="IPR004201">
    <property type="entry name" value="Cdc48_dom2"/>
</dbReference>
<dbReference type="Pfam" id="PF02359">
    <property type="entry name" value="CDC48_N"/>
    <property type="match status" value="1"/>
</dbReference>